<evidence type="ECO:0000313" key="10">
    <source>
        <dbReference type="Proteomes" id="UP001632038"/>
    </source>
</evidence>
<evidence type="ECO:0000259" key="8">
    <source>
        <dbReference type="PROSITE" id="PS50850"/>
    </source>
</evidence>
<keyword evidence="2 7" id="KW-0812">Transmembrane</keyword>
<feature type="transmembrane region" description="Helical" evidence="7">
    <location>
        <begin position="178"/>
        <end position="200"/>
    </location>
</feature>
<feature type="transmembrane region" description="Helical" evidence="7">
    <location>
        <begin position="206"/>
        <end position="227"/>
    </location>
</feature>
<proteinExistence type="inferred from homology"/>
<evidence type="ECO:0000313" key="9">
    <source>
        <dbReference type="EMBL" id="KAL3625103.1"/>
    </source>
</evidence>
<evidence type="ECO:0000256" key="5">
    <source>
        <dbReference type="ARBA" id="ARBA00044504"/>
    </source>
</evidence>
<feature type="domain" description="Major facilitator superfamily (MFS) profile" evidence="8">
    <location>
        <begin position="29"/>
        <end position="458"/>
    </location>
</feature>
<feature type="transmembrane region" description="Helical" evidence="7">
    <location>
        <begin position="378"/>
        <end position="398"/>
    </location>
</feature>
<keyword evidence="4 7" id="KW-0472">Membrane</keyword>
<organism evidence="9 10">
    <name type="scientific">Castilleja foliolosa</name>
    <dbReference type="NCBI Taxonomy" id="1961234"/>
    <lineage>
        <taxon>Eukaryota</taxon>
        <taxon>Viridiplantae</taxon>
        <taxon>Streptophyta</taxon>
        <taxon>Embryophyta</taxon>
        <taxon>Tracheophyta</taxon>
        <taxon>Spermatophyta</taxon>
        <taxon>Magnoliopsida</taxon>
        <taxon>eudicotyledons</taxon>
        <taxon>Gunneridae</taxon>
        <taxon>Pentapetalae</taxon>
        <taxon>asterids</taxon>
        <taxon>lamiids</taxon>
        <taxon>Lamiales</taxon>
        <taxon>Orobanchaceae</taxon>
        <taxon>Pedicularideae</taxon>
        <taxon>Castillejinae</taxon>
        <taxon>Castilleja</taxon>
    </lineage>
</organism>
<protein>
    <recommendedName>
        <fullName evidence="8">Major facilitator superfamily (MFS) profile domain-containing protein</fullName>
    </recommendedName>
</protein>
<feature type="transmembrane region" description="Helical" evidence="7">
    <location>
        <begin position="433"/>
        <end position="453"/>
    </location>
</feature>
<evidence type="ECO:0000256" key="1">
    <source>
        <dbReference type="ARBA" id="ARBA00004141"/>
    </source>
</evidence>
<evidence type="ECO:0000256" key="3">
    <source>
        <dbReference type="ARBA" id="ARBA00022989"/>
    </source>
</evidence>
<accession>A0ABD3C5M9</accession>
<feature type="transmembrane region" description="Helical" evidence="7">
    <location>
        <begin position="120"/>
        <end position="137"/>
    </location>
</feature>
<dbReference type="InterPro" id="IPR005828">
    <property type="entry name" value="MFS_sugar_transport-like"/>
</dbReference>
<dbReference type="GO" id="GO:0016020">
    <property type="term" value="C:membrane"/>
    <property type="evidence" value="ECO:0007669"/>
    <property type="project" value="UniProtKB-SubCell"/>
</dbReference>
<comment type="caution">
    <text evidence="9">The sequence shown here is derived from an EMBL/GenBank/DDBJ whole genome shotgun (WGS) entry which is preliminary data.</text>
</comment>
<dbReference type="Proteomes" id="UP001632038">
    <property type="component" value="Unassembled WGS sequence"/>
</dbReference>
<comment type="catalytic activity">
    <reaction evidence="6">
        <text>phosphate(in) + H(+)(in) = phosphate(out) + H(+)(out)</text>
        <dbReference type="Rhea" id="RHEA:29939"/>
        <dbReference type="ChEBI" id="CHEBI:15378"/>
        <dbReference type="ChEBI" id="CHEBI:43474"/>
    </reaction>
    <physiologicalReaction direction="right-to-left" evidence="6">
        <dbReference type="Rhea" id="RHEA:29941"/>
    </physiologicalReaction>
</comment>
<dbReference type="PANTHER" id="PTHR24064">
    <property type="entry name" value="SOLUTE CARRIER FAMILY 22 MEMBER"/>
    <property type="match status" value="1"/>
</dbReference>
<sequence length="482" mass="52628">MAIPTIRLTSLDDIIEQHIGKMWWKQFMQFAIISFAWFFDAQQTFISIFADKDPKATCTHRSLPKNSGSWDYASTISQWSVQCASPILKGLPAASFLLGCVVGGLALATLADSKLGRKNMLVMSCVVMSISGGLTAISNNIWMYIGLRFISGFGRSTIGTCAFVLGSEIVGKKWRGKVGVFGMICYTLGFLSLPIIAYFLRNSSWRFLYVYTCLPCFCYSVLVYSFAYESPRWFYIKGKKEHFLKTINSLSSLSSPLTGTSMEWTEGLHNQPFYSSLKVLFSKTWARKRLLAGMVASFGLGMANYGTPLSLGGLPLSLYKSTALNAVTECVSTLILFLVIGRLSRRISVIGLCVFSGACTLISVLVKVKRLEIGFELVSFFCACMAYNVLLVYTAELFPTTIRNSAMAMLREACLVGGFLGPVLVAAGGKIRMLSYGVFGVAVLVCGLFVICLPETKGTVLCDSVEEEESKAAGDSNGADNA</sequence>
<keyword evidence="3 7" id="KW-1133">Transmembrane helix</keyword>
<comment type="similarity">
    <text evidence="5">Belongs to the major facilitator superfamily. Phosphate:H(+) symporter (TC 2.A.1.9) family.</text>
</comment>
<comment type="subcellular location">
    <subcellularLocation>
        <location evidence="1">Membrane</location>
        <topology evidence="1">Multi-pass membrane protein</topology>
    </subcellularLocation>
</comment>
<evidence type="ECO:0000256" key="2">
    <source>
        <dbReference type="ARBA" id="ARBA00022692"/>
    </source>
</evidence>
<dbReference type="Gene3D" id="1.20.1250.20">
    <property type="entry name" value="MFS general substrate transporter like domains"/>
    <property type="match status" value="1"/>
</dbReference>
<dbReference type="InterPro" id="IPR036259">
    <property type="entry name" value="MFS_trans_sf"/>
</dbReference>
<name>A0ABD3C5M9_9LAMI</name>
<feature type="transmembrane region" description="Helical" evidence="7">
    <location>
        <begin position="87"/>
        <end position="108"/>
    </location>
</feature>
<evidence type="ECO:0000256" key="7">
    <source>
        <dbReference type="SAM" id="Phobius"/>
    </source>
</evidence>
<feature type="transmembrane region" description="Helical" evidence="7">
    <location>
        <begin position="290"/>
        <end position="311"/>
    </location>
</feature>
<dbReference type="Pfam" id="PF00083">
    <property type="entry name" value="Sugar_tr"/>
    <property type="match status" value="1"/>
</dbReference>
<dbReference type="PROSITE" id="PS50850">
    <property type="entry name" value="MFS"/>
    <property type="match status" value="1"/>
</dbReference>
<keyword evidence="10" id="KW-1185">Reference proteome</keyword>
<reference evidence="10" key="1">
    <citation type="journal article" date="2024" name="IScience">
        <title>Strigolactones Initiate the Formation of Haustorium-like Structures in Castilleja.</title>
        <authorList>
            <person name="Buerger M."/>
            <person name="Peterson D."/>
            <person name="Chory J."/>
        </authorList>
    </citation>
    <scope>NUCLEOTIDE SEQUENCE [LARGE SCALE GENOMIC DNA]</scope>
</reference>
<feature type="transmembrane region" description="Helical" evidence="7">
    <location>
        <begin position="347"/>
        <end position="366"/>
    </location>
</feature>
<dbReference type="EMBL" id="JAVIJP010000053">
    <property type="protein sequence ID" value="KAL3625103.1"/>
    <property type="molecule type" value="Genomic_DNA"/>
</dbReference>
<dbReference type="AlphaFoldDB" id="A0ABD3C5M9"/>
<feature type="transmembrane region" description="Helical" evidence="7">
    <location>
        <begin position="410"/>
        <end position="427"/>
    </location>
</feature>
<dbReference type="SUPFAM" id="SSF103473">
    <property type="entry name" value="MFS general substrate transporter"/>
    <property type="match status" value="1"/>
</dbReference>
<gene>
    <name evidence="9" type="ORF">CASFOL_031771</name>
</gene>
<dbReference type="InterPro" id="IPR020846">
    <property type="entry name" value="MFS_dom"/>
</dbReference>
<evidence type="ECO:0000256" key="4">
    <source>
        <dbReference type="ARBA" id="ARBA00023136"/>
    </source>
</evidence>
<evidence type="ECO:0000256" key="6">
    <source>
        <dbReference type="ARBA" id="ARBA00049011"/>
    </source>
</evidence>